<keyword evidence="7" id="KW-0460">Magnesium</keyword>
<dbReference type="GO" id="GO:0035529">
    <property type="term" value="F:NADH pyrophosphatase activity"/>
    <property type="evidence" value="ECO:0007669"/>
    <property type="project" value="TreeGrafter"/>
</dbReference>
<evidence type="ECO:0000256" key="5">
    <source>
        <dbReference type="ARBA" id="ARBA00022723"/>
    </source>
</evidence>
<dbReference type="InterPro" id="IPR000086">
    <property type="entry name" value="NUDIX_hydrolase_dom"/>
</dbReference>
<dbReference type="PANTHER" id="PTHR42904">
    <property type="entry name" value="NUDIX HYDROLASE, NUDC SUBFAMILY"/>
    <property type="match status" value="1"/>
</dbReference>
<dbReference type="GO" id="GO:0005777">
    <property type="term" value="C:peroxisome"/>
    <property type="evidence" value="ECO:0007669"/>
    <property type="project" value="TreeGrafter"/>
</dbReference>
<evidence type="ECO:0000256" key="4">
    <source>
        <dbReference type="ARBA" id="ARBA00012381"/>
    </source>
</evidence>
<dbReference type="EMBL" id="JAEUBF010001293">
    <property type="protein sequence ID" value="KAH3671169.1"/>
    <property type="molecule type" value="Genomic_DNA"/>
</dbReference>
<keyword evidence="6" id="KW-0378">Hydrolase</keyword>
<dbReference type="Pfam" id="PF00293">
    <property type="entry name" value="NUDIX"/>
    <property type="match status" value="1"/>
</dbReference>
<dbReference type="PANTHER" id="PTHR42904:SF6">
    <property type="entry name" value="NAD-CAPPED RNA HYDROLASE NUDT12"/>
    <property type="match status" value="1"/>
</dbReference>
<evidence type="ECO:0000256" key="2">
    <source>
        <dbReference type="ARBA" id="ARBA00001947"/>
    </source>
</evidence>
<reference evidence="11" key="2">
    <citation type="submission" date="2021-01" db="EMBL/GenBank/DDBJ databases">
        <authorList>
            <person name="Schikora-Tamarit M.A."/>
        </authorList>
    </citation>
    <scope>NUCLEOTIDE SEQUENCE</scope>
    <source>
        <strain evidence="11">CBS6341</strain>
    </source>
</reference>
<evidence type="ECO:0000259" key="10">
    <source>
        <dbReference type="PROSITE" id="PS51462"/>
    </source>
</evidence>
<evidence type="ECO:0000313" key="11">
    <source>
        <dbReference type="EMBL" id="KAH3671169.1"/>
    </source>
</evidence>
<dbReference type="GO" id="GO:0046872">
    <property type="term" value="F:metal ion binding"/>
    <property type="evidence" value="ECO:0007669"/>
    <property type="project" value="UniProtKB-KW"/>
</dbReference>
<evidence type="ECO:0000256" key="7">
    <source>
        <dbReference type="ARBA" id="ARBA00022842"/>
    </source>
</evidence>
<proteinExistence type="inferred from homology"/>
<reference evidence="11" key="1">
    <citation type="journal article" date="2021" name="Open Biol.">
        <title>Shared evolutionary footprints suggest mitochondrial oxidative damage underlies multiple complex I losses in fungi.</title>
        <authorList>
            <person name="Schikora-Tamarit M.A."/>
            <person name="Marcet-Houben M."/>
            <person name="Nosek J."/>
            <person name="Gabaldon T."/>
        </authorList>
    </citation>
    <scope>NUCLEOTIDE SEQUENCE</scope>
    <source>
        <strain evidence="11">CBS6341</strain>
    </source>
</reference>
<name>A0A9P8PGT3_9ASCO</name>
<gene>
    <name evidence="11" type="ORF">WICMUC_004765</name>
</gene>
<dbReference type="GO" id="GO:0005829">
    <property type="term" value="C:cytosol"/>
    <property type="evidence" value="ECO:0007669"/>
    <property type="project" value="TreeGrafter"/>
</dbReference>
<dbReference type="SUPFAM" id="SSF55811">
    <property type="entry name" value="Nudix"/>
    <property type="match status" value="1"/>
</dbReference>
<protein>
    <recommendedName>
        <fullName evidence="4">NAD(+) diphosphatase</fullName>
        <ecNumber evidence="4">3.6.1.22</ecNumber>
    </recommendedName>
</protein>
<dbReference type="GO" id="GO:0019677">
    <property type="term" value="P:NAD+ catabolic process"/>
    <property type="evidence" value="ECO:0007669"/>
    <property type="project" value="TreeGrafter"/>
</dbReference>
<comment type="similarity">
    <text evidence="3">Belongs to the Nudix hydrolase family. NudC subfamily.</text>
</comment>
<keyword evidence="12" id="KW-1185">Reference proteome</keyword>
<evidence type="ECO:0000256" key="1">
    <source>
        <dbReference type="ARBA" id="ARBA00001946"/>
    </source>
</evidence>
<evidence type="ECO:0000256" key="3">
    <source>
        <dbReference type="ARBA" id="ARBA00009595"/>
    </source>
</evidence>
<comment type="caution">
    <text evidence="11">The sequence shown here is derived from an EMBL/GenBank/DDBJ whole genome shotgun (WGS) entry which is preliminary data.</text>
</comment>
<dbReference type="GO" id="GO:0006742">
    <property type="term" value="P:NADP+ catabolic process"/>
    <property type="evidence" value="ECO:0007669"/>
    <property type="project" value="TreeGrafter"/>
</dbReference>
<evidence type="ECO:0000256" key="9">
    <source>
        <dbReference type="ARBA" id="ARBA00023679"/>
    </source>
</evidence>
<dbReference type="EC" id="3.6.1.22" evidence="4"/>
<dbReference type="Proteomes" id="UP000769528">
    <property type="component" value="Unassembled WGS sequence"/>
</dbReference>
<comment type="catalytic activity">
    <reaction evidence="9">
        <text>a 5'-end NAD(+)-phospho-ribonucleoside in mRNA + H2O = a 5'-end phospho-adenosine-phospho-ribonucleoside in mRNA + beta-nicotinamide D-ribonucleotide + 2 H(+)</text>
        <dbReference type="Rhea" id="RHEA:60876"/>
        <dbReference type="Rhea" id="RHEA-COMP:15698"/>
        <dbReference type="Rhea" id="RHEA-COMP:15719"/>
        <dbReference type="ChEBI" id="CHEBI:14649"/>
        <dbReference type="ChEBI" id="CHEBI:15377"/>
        <dbReference type="ChEBI" id="CHEBI:15378"/>
        <dbReference type="ChEBI" id="CHEBI:144029"/>
        <dbReference type="ChEBI" id="CHEBI:144051"/>
    </reaction>
    <physiologicalReaction direction="left-to-right" evidence="9">
        <dbReference type="Rhea" id="RHEA:60877"/>
    </physiologicalReaction>
</comment>
<dbReference type="Gene3D" id="3.90.79.20">
    <property type="match status" value="1"/>
</dbReference>
<keyword evidence="8" id="KW-0520">NAD</keyword>
<dbReference type="Gene3D" id="3.90.79.10">
    <property type="entry name" value="Nucleoside Triphosphate Pyrophosphohydrolase"/>
    <property type="match status" value="1"/>
</dbReference>
<evidence type="ECO:0000313" key="12">
    <source>
        <dbReference type="Proteomes" id="UP000769528"/>
    </source>
</evidence>
<sequence>MSCLILKGLHSTSNKSSVYFGTNSLNRHSFLRSDPTFIANAIISPYSKYIFYKKLSPYVDIEQNKLFTLNYNTIGLSNRKIIDDWIKNNELKSIKIHELPLIHFLGLDVSKKNQSFKYNEYSGIPYFAIDITNHNSLISQIELQNPNLKTLSTRELINKHIGYKESNIFAQGRMFLQWLSSTKYCQGCGSKTIPINAGSELLCSSSKEFNCPVKNSSNPSNASHPRIDPVLITCVLNSNRDKVLFTRSSQLKKYYTNIAGFIEPAETIEEAVKREVWEESGLYVSQVKIIKSQPWPYPANLMIGCIGIVDSNNNNVENQDFNLNHDKELIEAKWVKIGKLKEIITYGKENEDSIIRVDGELNGIPNEKTIAYQLFKHVVNTYNL</sequence>
<keyword evidence="5" id="KW-0479">Metal-binding</keyword>
<dbReference type="PROSITE" id="PS00893">
    <property type="entry name" value="NUDIX_BOX"/>
    <property type="match status" value="1"/>
</dbReference>
<dbReference type="OrthoDB" id="10249612at2759"/>
<comment type="cofactor">
    <cofactor evidence="2">
        <name>Zn(2+)</name>
        <dbReference type="ChEBI" id="CHEBI:29105"/>
    </cofactor>
</comment>
<dbReference type="CDD" id="cd03429">
    <property type="entry name" value="NUDIX_NADH_pyrophosphatase_Nudt13"/>
    <property type="match status" value="1"/>
</dbReference>
<accession>A0A9P8PGT3</accession>
<dbReference type="InterPro" id="IPR015797">
    <property type="entry name" value="NUDIX_hydrolase-like_dom_sf"/>
</dbReference>
<dbReference type="InterPro" id="IPR049734">
    <property type="entry name" value="NudC-like_C"/>
</dbReference>
<organism evidence="11 12">
    <name type="scientific">Wickerhamomyces mucosus</name>
    <dbReference type="NCBI Taxonomy" id="1378264"/>
    <lineage>
        <taxon>Eukaryota</taxon>
        <taxon>Fungi</taxon>
        <taxon>Dikarya</taxon>
        <taxon>Ascomycota</taxon>
        <taxon>Saccharomycotina</taxon>
        <taxon>Saccharomycetes</taxon>
        <taxon>Phaffomycetales</taxon>
        <taxon>Wickerhamomycetaceae</taxon>
        <taxon>Wickerhamomyces</taxon>
    </lineage>
</organism>
<dbReference type="PROSITE" id="PS51462">
    <property type="entry name" value="NUDIX"/>
    <property type="match status" value="1"/>
</dbReference>
<evidence type="ECO:0000256" key="8">
    <source>
        <dbReference type="ARBA" id="ARBA00023027"/>
    </source>
</evidence>
<evidence type="ECO:0000256" key="6">
    <source>
        <dbReference type="ARBA" id="ARBA00022801"/>
    </source>
</evidence>
<dbReference type="InterPro" id="IPR050241">
    <property type="entry name" value="NAD-cap_RNA_hydrolase_NudC"/>
</dbReference>
<feature type="domain" description="Nudix hydrolase" evidence="10">
    <location>
        <begin position="225"/>
        <end position="357"/>
    </location>
</feature>
<comment type="cofactor">
    <cofactor evidence="1">
        <name>Mg(2+)</name>
        <dbReference type="ChEBI" id="CHEBI:18420"/>
    </cofactor>
</comment>
<dbReference type="AlphaFoldDB" id="A0A9P8PGT3"/>
<dbReference type="InterPro" id="IPR020084">
    <property type="entry name" value="NUDIX_hydrolase_CS"/>
</dbReference>